<keyword evidence="3" id="KW-1185">Reference proteome</keyword>
<feature type="domain" description="Helix-turn-helix" evidence="1">
    <location>
        <begin position="10"/>
        <end position="54"/>
    </location>
</feature>
<evidence type="ECO:0000259" key="1">
    <source>
        <dbReference type="Pfam" id="PF12728"/>
    </source>
</evidence>
<evidence type="ECO:0000313" key="2">
    <source>
        <dbReference type="EMBL" id="WAH43531.1"/>
    </source>
</evidence>
<dbReference type="Proteomes" id="UP001164761">
    <property type="component" value="Chromosome"/>
</dbReference>
<dbReference type="Pfam" id="PF12728">
    <property type="entry name" value="HTH_17"/>
    <property type="match status" value="1"/>
</dbReference>
<name>A0ABY6ZKZ1_9BACL</name>
<dbReference type="InterPro" id="IPR038148">
    <property type="entry name" value="Tn1545/Tn916_Xis"/>
</dbReference>
<dbReference type="NCBIfam" id="TIGR01764">
    <property type="entry name" value="excise"/>
    <property type="match status" value="1"/>
</dbReference>
<gene>
    <name evidence="2" type="ORF">NZD89_09180</name>
</gene>
<sequence length="67" mass="7612">MDITDYPLTLTATHVAEIFGVSKPKAYDIIRRKDFPSLKDGNRVLIPRDAFWSWYNSVALKKDAVGV</sequence>
<reference evidence="2" key="1">
    <citation type="submission" date="2022-08" db="EMBL/GenBank/DDBJ databases">
        <title>Alicyclobacillus fastidiosus DSM 17978, complete genome.</title>
        <authorList>
            <person name="Wang Q."/>
            <person name="Cai R."/>
            <person name="Wang Z."/>
        </authorList>
    </citation>
    <scope>NUCLEOTIDE SEQUENCE</scope>
    <source>
        <strain evidence="2">DSM 17978</strain>
    </source>
</reference>
<dbReference type="Gene3D" id="3.90.105.50">
    <property type="match status" value="1"/>
</dbReference>
<organism evidence="2 3">
    <name type="scientific">Alicyclobacillus fastidiosus</name>
    <dbReference type="NCBI Taxonomy" id="392011"/>
    <lineage>
        <taxon>Bacteria</taxon>
        <taxon>Bacillati</taxon>
        <taxon>Bacillota</taxon>
        <taxon>Bacilli</taxon>
        <taxon>Bacillales</taxon>
        <taxon>Alicyclobacillaceae</taxon>
        <taxon>Alicyclobacillus</taxon>
    </lineage>
</organism>
<dbReference type="RefSeq" id="WP_268007411.1">
    <property type="nucleotide sequence ID" value="NZ_BSUT01000001.1"/>
</dbReference>
<dbReference type="EMBL" id="CP104067">
    <property type="protein sequence ID" value="WAH43531.1"/>
    <property type="molecule type" value="Genomic_DNA"/>
</dbReference>
<proteinExistence type="predicted"/>
<dbReference type="InterPro" id="IPR010093">
    <property type="entry name" value="SinI_DNA-bd"/>
</dbReference>
<protein>
    <submittedName>
        <fullName evidence="2">Helix-turn-helix domain-containing protein</fullName>
    </submittedName>
</protein>
<dbReference type="InterPro" id="IPR041657">
    <property type="entry name" value="HTH_17"/>
</dbReference>
<evidence type="ECO:0000313" key="3">
    <source>
        <dbReference type="Proteomes" id="UP001164761"/>
    </source>
</evidence>
<accession>A0ABY6ZKZ1</accession>